<dbReference type="CDD" id="cd00093">
    <property type="entry name" value="HTH_XRE"/>
    <property type="match status" value="1"/>
</dbReference>
<feature type="domain" description="HTH cro/C1-type" evidence="3">
    <location>
        <begin position="6"/>
        <end position="60"/>
    </location>
</feature>
<dbReference type="SMART" id="SM00530">
    <property type="entry name" value="HTH_XRE"/>
    <property type="match status" value="1"/>
</dbReference>
<name>A0AAW8TDX1_9ENTE</name>
<dbReference type="SUPFAM" id="SSF47413">
    <property type="entry name" value="lambda repressor-like DNA-binding domains"/>
    <property type="match status" value="1"/>
</dbReference>
<evidence type="ECO:0000256" key="2">
    <source>
        <dbReference type="SAM" id="Phobius"/>
    </source>
</evidence>
<proteinExistence type="predicted"/>
<accession>A0AAW8TDX1</accession>
<dbReference type="Gene3D" id="1.10.260.40">
    <property type="entry name" value="lambda repressor-like DNA-binding domains"/>
    <property type="match status" value="1"/>
</dbReference>
<dbReference type="EMBL" id="JARPXL010000010">
    <property type="protein sequence ID" value="MDT2544935.1"/>
    <property type="molecule type" value="Genomic_DNA"/>
</dbReference>
<keyword evidence="2" id="KW-1133">Transmembrane helix</keyword>
<dbReference type="PANTHER" id="PTHR46558">
    <property type="entry name" value="TRACRIPTIONAL REGULATORY PROTEIN-RELATED-RELATED"/>
    <property type="match status" value="1"/>
</dbReference>
<organism evidence="4 5">
    <name type="scientific">Enterococcus raffinosus</name>
    <dbReference type="NCBI Taxonomy" id="71452"/>
    <lineage>
        <taxon>Bacteria</taxon>
        <taxon>Bacillati</taxon>
        <taxon>Bacillota</taxon>
        <taxon>Bacilli</taxon>
        <taxon>Lactobacillales</taxon>
        <taxon>Enterococcaceae</taxon>
        <taxon>Enterococcus</taxon>
    </lineage>
</organism>
<dbReference type="Proteomes" id="UP001254770">
    <property type="component" value="Unassembled WGS sequence"/>
</dbReference>
<dbReference type="RefSeq" id="WP_222226100.1">
    <property type="nucleotide sequence ID" value="NZ_CP081846.1"/>
</dbReference>
<protein>
    <submittedName>
        <fullName evidence="4">Helix-turn-helix transcriptional regulator</fullName>
    </submittedName>
</protein>
<evidence type="ECO:0000313" key="4">
    <source>
        <dbReference type="EMBL" id="MDT2544935.1"/>
    </source>
</evidence>
<keyword evidence="2" id="KW-0472">Membrane</keyword>
<evidence type="ECO:0000313" key="5">
    <source>
        <dbReference type="Proteomes" id="UP001254770"/>
    </source>
</evidence>
<feature type="transmembrane region" description="Helical" evidence="2">
    <location>
        <begin position="146"/>
        <end position="174"/>
    </location>
</feature>
<dbReference type="InterPro" id="IPR001387">
    <property type="entry name" value="Cro/C1-type_HTH"/>
</dbReference>
<evidence type="ECO:0000256" key="1">
    <source>
        <dbReference type="ARBA" id="ARBA00023125"/>
    </source>
</evidence>
<dbReference type="AlphaFoldDB" id="A0AAW8TDX1"/>
<sequence>MIADIVKAQRKKHGQTQQEVAEVFHVTRQTVSNWENEKNYPDIPTLIAISDYYGISLDYLMKGDAKYMTKIKKEAKLLQSLRIGVFSLICSGTMFLCSTISFLMVFNGGKLENIFPVQLLITIATLWLCVIHFKNLKNEMNAFIRVLVSIFLIGTLFVTFFCLGIFLLSMMGILHF</sequence>
<comment type="caution">
    <text evidence="4">The sequence shown here is derived from an EMBL/GenBank/DDBJ whole genome shotgun (WGS) entry which is preliminary data.</text>
</comment>
<keyword evidence="1" id="KW-0238">DNA-binding</keyword>
<dbReference type="InterPro" id="IPR010982">
    <property type="entry name" value="Lambda_DNA-bd_dom_sf"/>
</dbReference>
<dbReference type="PANTHER" id="PTHR46558:SF15">
    <property type="entry name" value="HELIX-TURN-HELIX DOMAIN PROTEIN"/>
    <property type="match status" value="1"/>
</dbReference>
<keyword evidence="2" id="KW-0812">Transmembrane</keyword>
<feature type="transmembrane region" description="Helical" evidence="2">
    <location>
        <begin position="115"/>
        <end position="134"/>
    </location>
</feature>
<gene>
    <name evidence="4" type="ORF">P7D69_11340</name>
</gene>
<dbReference type="GO" id="GO:0003677">
    <property type="term" value="F:DNA binding"/>
    <property type="evidence" value="ECO:0007669"/>
    <property type="project" value="UniProtKB-KW"/>
</dbReference>
<dbReference type="PROSITE" id="PS50943">
    <property type="entry name" value="HTH_CROC1"/>
    <property type="match status" value="1"/>
</dbReference>
<dbReference type="Pfam" id="PF01381">
    <property type="entry name" value="HTH_3"/>
    <property type="match status" value="1"/>
</dbReference>
<evidence type="ECO:0000259" key="3">
    <source>
        <dbReference type="PROSITE" id="PS50943"/>
    </source>
</evidence>
<feature type="transmembrane region" description="Helical" evidence="2">
    <location>
        <begin position="81"/>
        <end position="103"/>
    </location>
</feature>
<reference evidence="4" key="1">
    <citation type="submission" date="2023-03" db="EMBL/GenBank/DDBJ databases">
        <authorList>
            <person name="Shen W."/>
            <person name="Cai J."/>
        </authorList>
    </citation>
    <scope>NUCLEOTIDE SEQUENCE</scope>
    <source>
        <strain evidence="4">Y15</strain>
    </source>
</reference>